<keyword evidence="3" id="KW-0560">Oxidoreductase</keyword>
<dbReference type="InterPro" id="IPR011051">
    <property type="entry name" value="RmlC_Cupin_sf"/>
</dbReference>
<evidence type="ECO:0000313" key="3">
    <source>
        <dbReference type="EMBL" id="PRX97961.1"/>
    </source>
</evidence>
<evidence type="ECO:0000313" key="4">
    <source>
        <dbReference type="Proteomes" id="UP000237846"/>
    </source>
</evidence>
<protein>
    <submittedName>
        <fullName evidence="3">Quercetin dioxygenase-like cupin family protein</fullName>
    </submittedName>
</protein>
<name>A0A2T0Q2E0_9ACTN</name>
<dbReference type="GO" id="GO:0051213">
    <property type="term" value="F:dioxygenase activity"/>
    <property type="evidence" value="ECO:0007669"/>
    <property type="project" value="UniProtKB-KW"/>
</dbReference>
<dbReference type="InterPro" id="IPR013096">
    <property type="entry name" value="Cupin_2"/>
</dbReference>
<evidence type="ECO:0000259" key="2">
    <source>
        <dbReference type="Pfam" id="PF07883"/>
    </source>
</evidence>
<keyword evidence="1" id="KW-0732">Signal</keyword>
<dbReference type="RefSeq" id="WP_106247799.1">
    <property type="nucleotide sequence ID" value="NZ_PVZC01000005.1"/>
</dbReference>
<dbReference type="Proteomes" id="UP000237846">
    <property type="component" value="Unassembled WGS sequence"/>
</dbReference>
<keyword evidence="4" id="KW-1185">Reference proteome</keyword>
<evidence type="ECO:0000256" key="1">
    <source>
        <dbReference type="SAM" id="SignalP"/>
    </source>
</evidence>
<gene>
    <name evidence="3" type="ORF">CLV72_105314</name>
</gene>
<feature type="chain" id="PRO_5015660403" evidence="1">
    <location>
        <begin position="28"/>
        <end position="142"/>
    </location>
</feature>
<dbReference type="SUPFAM" id="SSF51182">
    <property type="entry name" value="RmlC-like cupins"/>
    <property type="match status" value="1"/>
</dbReference>
<accession>A0A2T0Q2E0</accession>
<keyword evidence="3" id="KW-0223">Dioxygenase</keyword>
<dbReference type="Pfam" id="PF07883">
    <property type="entry name" value="Cupin_2"/>
    <property type="match status" value="1"/>
</dbReference>
<feature type="signal peptide" evidence="1">
    <location>
        <begin position="1"/>
        <end position="27"/>
    </location>
</feature>
<dbReference type="Gene3D" id="2.60.120.10">
    <property type="entry name" value="Jelly Rolls"/>
    <property type="match status" value="1"/>
</dbReference>
<comment type="caution">
    <text evidence="3">The sequence shown here is derived from an EMBL/GenBank/DDBJ whole genome shotgun (WGS) entry which is preliminary data.</text>
</comment>
<feature type="domain" description="Cupin type-2" evidence="2">
    <location>
        <begin position="53"/>
        <end position="118"/>
    </location>
</feature>
<reference evidence="3 4" key="1">
    <citation type="submission" date="2018-03" db="EMBL/GenBank/DDBJ databases">
        <title>Genomic Encyclopedia of Archaeal and Bacterial Type Strains, Phase II (KMG-II): from individual species to whole genera.</title>
        <authorList>
            <person name="Goeker M."/>
        </authorList>
    </citation>
    <scope>NUCLEOTIDE SEQUENCE [LARGE SCALE GENOMIC DNA]</scope>
    <source>
        <strain evidence="3 4">DSM 45601</strain>
    </source>
</reference>
<dbReference type="OrthoDB" id="129561at2"/>
<proteinExistence type="predicted"/>
<sequence>MRNTVRSALIALTCAFALALAPASAQATPPSGVTGTTLGRTTVDGRDYVLREITIAPGGSTGWHHHDGPVYGRVRSGTLTHFVADCSTDGVYGPGSTITEVPDEVHVGRNLGGDPLVLEVLYVLPAGGPLSQDDPDPGCGFG</sequence>
<organism evidence="3 4">
    <name type="scientific">Allonocardiopsis opalescens</name>
    <dbReference type="NCBI Taxonomy" id="1144618"/>
    <lineage>
        <taxon>Bacteria</taxon>
        <taxon>Bacillati</taxon>
        <taxon>Actinomycetota</taxon>
        <taxon>Actinomycetes</taxon>
        <taxon>Streptosporangiales</taxon>
        <taxon>Allonocardiopsis</taxon>
    </lineage>
</organism>
<dbReference type="InterPro" id="IPR014710">
    <property type="entry name" value="RmlC-like_jellyroll"/>
</dbReference>
<dbReference type="AlphaFoldDB" id="A0A2T0Q2E0"/>
<dbReference type="EMBL" id="PVZC01000005">
    <property type="protein sequence ID" value="PRX97961.1"/>
    <property type="molecule type" value="Genomic_DNA"/>
</dbReference>